<evidence type="ECO:0000259" key="1">
    <source>
        <dbReference type="Pfam" id="PF00501"/>
    </source>
</evidence>
<evidence type="ECO:0000313" key="2">
    <source>
        <dbReference type="EMBL" id="MFC3103332.1"/>
    </source>
</evidence>
<dbReference type="RefSeq" id="WP_380687260.1">
    <property type="nucleotide sequence ID" value="NZ_JBHRSS010000003.1"/>
</dbReference>
<name>A0ABV7ENW6_9GAMM</name>
<feature type="domain" description="AMP-dependent synthetase/ligase" evidence="1">
    <location>
        <begin position="49"/>
        <end position="426"/>
    </location>
</feature>
<comment type="caution">
    <text evidence="2">The sequence shown here is derived from an EMBL/GenBank/DDBJ whole genome shotgun (WGS) entry which is preliminary data.</text>
</comment>
<keyword evidence="3" id="KW-1185">Reference proteome</keyword>
<proteinExistence type="predicted"/>
<dbReference type="InterPro" id="IPR042099">
    <property type="entry name" value="ANL_N_sf"/>
</dbReference>
<dbReference type="SUPFAM" id="SSF56801">
    <property type="entry name" value="Acetyl-CoA synthetase-like"/>
    <property type="match status" value="1"/>
</dbReference>
<dbReference type="InterPro" id="IPR020845">
    <property type="entry name" value="AMP-binding_CS"/>
</dbReference>
<gene>
    <name evidence="2" type="ORF">ACFOSU_05435</name>
</gene>
<dbReference type="PROSITE" id="PS00455">
    <property type="entry name" value="AMP_BINDING"/>
    <property type="match status" value="1"/>
</dbReference>
<reference evidence="3" key="1">
    <citation type="journal article" date="2019" name="Int. J. Syst. Evol. Microbiol.">
        <title>The Global Catalogue of Microorganisms (GCM) 10K type strain sequencing project: providing services to taxonomists for standard genome sequencing and annotation.</title>
        <authorList>
            <consortium name="The Broad Institute Genomics Platform"/>
            <consortium name="The Broad Institute Genome Sequencing Center for Infectious Disease"/>
            <person name="Wu L."/>
            <person name="Ma J."/>
        </authorList>
    </citation>
    <scope>NUCLEOTIDE SEQUENCE [LARGE SCALE GENOMIC DNA]</scope>
    <source>
        <strain evidence="3">KCTC 52640</strain>
    </source>
</reference>
<dbReference type="Proteomes" id="UP001595462">
    <property type="component" value="Unassembled WGS sequence"/>
</dbReference>
<dbReference type="PANTHER" id="PTHR24096">
    <property type="entry name" value="LONG-CHAIN-FATTY-ACID--COA LIGASE"/>
    <property type="match status" value="1"/>
</dbReference>
<accession>A0ABV7ENW6</accession>
<sequence length="614" mass="66120">MRAIRYRPVALGQSPCEIAWRDTGEALITPQHELDAYPQRLLDRLIDGAAEHPERTLIAERGRDGQWIEVSYTDMLARVRSIAQALHARGLSAERPIVILSGNSIAHLALAFGAMWAGIPHCPLSPAASLRSRDCGKVRHAMALLTPGLVFADDLDAFAAAIEATVPADVEIVGISGALANREATAFEQLQSTPASADIDAVHAATGPDTIAKFLFTSGSTSLPKAVTTTQRMLCANQQMLVQTFPFLAEEPPVLVDWLPWNHTFGGSHNVGIALYNGGSLYIDAGRPTPELFAETVRNLKDISPTLYLNVPRGWEELSHALEQDPALRHSFYKRLKLQFFAAAGLSQTTWDRLDALAETACGERIRVMAGLGATETAPSSMFTTVPGIRSGAVGLPCPGCILKLVPTGEGYEARFSGPHVMPGYWRDSDKTAAVFDDDGFYCSGDAIDFIDPSNLAAGFMFDGRIAENFKLSSGSFVNSAALRSRILERGKPWVQDVVITGVDRGDIGALVIPDIGECRERLGADRTATLAELLAGDRLTPMFADILVDVNTVATGSASRIARACVLAEPPDFDAGEITDKGSINQRRMRTTRAALIERLYAGKAPHCITIDG</sequence>
<dbReference type="Gene3D" id="3.40.50.12780">
    <property type="entry name" value="N-terminal domain of ligase-like"/>
    <property type="match status" value="1"/>
</dbReference>
<dbReference type="Pfam" id="PF23562">
    <property type="entry name" value="AMP-binding_C_3"/>
    <property type="match status" value="1"/>
</dbReference>
<dbReference type="PANTHER" id="PTHR24096:SF420">
    <property type="entry name" value="LONG-CHAIN-FATTY-ACID--COA LIGASE-RELATED"/>
    <property type="match status" value="1"/>
</dbReference>
<dbReference type="EMBL" id="JBHRSS010000003">
    <property type="protein sequence ID" value="MFC3103332.1"/>
    <property type="molecule type" value="Genomic_DNA"/>
</dbReference>
<dbReference type="InterPro" id="IPR000873">
    <property type="entry name" value="AMP-dep_synth/lig_dom"/>
</dbReference>
<protein>
    <submittedName>
        <fullName evidence="2">Feruloyl-CoA synthase</fullName>
    </submittedName>
</protein>
<organism evidence="2 3">
    <name type="scientific">Salinisphaera aquimarina</name>
    <dbReference type="NCBI Taxonomy" id="2094031"/>
    <lineage>
        <taxon>Bacteria</taxon>
        <taxon>Pseudomonadati</taxon>
        <taxon>Pseudomonadota</taxon>
        <taxon>Gammaproteobacteria</taxon>
        <taxon>Salinisphaerales</taxon>
        <taxon>Salinisphaeraceae</taxon>
        <taxon>Salinisphaera</taxon>
    </lineage>
</organism>
<evidence type="ECO:0000313" key="3">
    <source>
        <dbReference type="Proteomes" id="UP001595462"/>
    </source>
</evidence>
<dbReference type="Pfam" id="PF00501">
    <property type="entry name" value="AMP-binding"/>
    <property type="match status" value="1"/>
</dbReference>